<dbReference type="AlphaFoldDB" id="A0A382BYZ2"/>
<accession>A0A382BYZ2</accession>
<protein>
    <submittedName>
        <fullName evidence="1">Uncharacterized protein</fullName>
    </submittedName>
</protein>
<evidence type="ECO:0000313" key="1">
    <source>
        <dbReference type="EMBL" id="SVB19045.1"/>
    </source>
</evidence>
<dbReference type="EMBL" id="UINC01032035">
    <property type="protein sequence ID" value="SVB19045.1"/>
    <property type="molecule type" value="Genomic_DNA"/>
</dbReference>
<name>A0A382BYZ2_9ZZZZ</name>
<organism evidence="1">
    <name type="scientific">marine metagenome</name>
    <dbReference type="NCBI Taxonomy" id="408172"/>
    <lineage>
        <taxon>unclassified sequences</taxon>
        <taxon>metagenomes</taxon>
        <taxon>ecological metagenomes</taxon>
    </lineage>
</organism>
<reference evidence="1" key="1">
    <citation type="submission" date="2018-05" db="EMBL/GenBank/DDBJ databases">
        <authorList>
            <person name="Lanie J.A."/>
            <person name="Ng W.-L."/>
            <person name="Kazmierczak K.M."/>
            <person name="Andrzejewski T.M."/>
            <person name="Davidsen T.M."/>
            <person name="Wayne K.J."/>
            <person name="Tettelin H."/>
            <person name="Glass J.I."/>
            <person name="Rusch D."/>
            <person name="Podicherti R."/>
            <person name="Tsui H.-C.T."/>
            <person name="Winkler M.E."/>
        </authorList>
    </citation>
    <scope>NUCLEOTIDE SEQUENCE</scope>
</reference>
<proteinExistence type="predicted"/>
<gene>
    <name evidence="1" type="ORF">METZ01_LOCUS171899</name>
</gene>
<sequence>MDQTQFRLECIPKSAAVPASASGGR</sequence>